<evidence type="ECO:0000313" key="8">
    <source>
        <dbReference type="Proteomes" id="UP000233469"/>
    </source>
</evidence>
<dbReference type="VEuPathDB" id="FungiDB:FUN_023675"/>
<sequence>MKSLFKPSGTKIIDDFINYTQTNLVKEEGKMMFVPYDQFTNIEFIAEGGFSKIYEATWIDGPITGWNIQLVHFYDPQNFRNFTEIASGGSALVYNVYWKSTSRFAIKKYKSVNKEAIINEIYLTGMVNPHQNIIQFYGVTKLKDEINYSLVLEYADNGTLRNYLRNITITFKWMNQLRFAKEIASAISWLHDDKEIIHGDLHPNNILIHKDTIKLADFGRSCQKGSVSHTEVCGLIPYMDPKFFEENHSYDLTEKSDIYSLGVLFWELTSRLSPFDFENKDKLEIIQVKQDILNGKREIPIPNTNNKFVSLYKECWRHNPDERPPICKVIEVLDNINPIDLVVPKNNNVSTDLNSNKSESTENEDSDLPSCEEYDINSDRYNI</sequence>
<dbReference type="Gene3D" id="1.10.510.10">
    <property type="entry name" value="Transferase(Phosphotransferase) domain 1"/>
    <property type="match status" value="1"/>
</dbReference>
<feature type="region of interest" description="Disordered" evidence="5">
    <location>
        <begin position="347"/>
        <end position="383"/>
    </location>
</feature>
<dbReference type="InterPro" id="IPR000719">
    <property type="entry name" value="Prot_kinase_dom"/>
</dbReference>
<dbReference type="AlphaFoldDB" id="A0A2N1MRM5"/>
<evidence type="ECO:0000313" key="7">
    <source>
        <dbReference type="EMBL" id="PKK64292.1"/>
    </source>
</evidence>
<evidence type="ECO:0000256" key="2">
    <source>
        <dbReference type="ARBA" id="ARBA00022741"/>
    </source>
</evidence>
<reference evidence="7 8" key="2">
    <citation type="submission" date="2017-10" db="EMBL/GenBank/DDBJ databases">
        <title>Extensive intraspecific genome diversity in a model arbuscular mycorrhizal fungus.</title>
        <authorList>
            <person name="Chen E.C.H."/>
            <person name="Morin E."/>
            <person name="Baudet D."/>
            <person name="Noel J."/>
            <person name="Ndikumana S."/>
            <person name="Charron P."/>
            <person name="St-Onge C."/>
            <person name="Giorgi J."/>
            <person name="Grigoriev I.V."/>
            <person name="Roux C."/>
            <person name="Martin F.M."/>
            <person name="Corradi N."/>
        </authorList>
    </citation>
    <scope>NUCLEOTIDE SEQUENCE [LARGE SCALE GENOMIC DNA]</scope>
    <source>
        <strain evidence="7 8">C2</strain>
    </source>
</reference>
<comment type="caution">
    <text evidence="7">The sequence shown here is derived from an EMBL/GenBank/DDBJ whole genome shotgun (WGS) entry which is preliminary data.</text>
</comment>
<feature type="compositionally biased region" description="Polar residues" evidence="5">
    <location>
        <begin position="347"/>
        <end position="358"/>
    </location>
</feature>
<dbReference type="GO" id="GO:0005524">
    <property type="term" value="F:ATP binding"/>
    <property type="evidence" value="ECO:0007669"/>
    <property type="project" value="UniProtKB-KW"/>
</dbReference>
<keyword evidence="1" id="KW-0808">Transferase</keyword>
<dbReference type="PANTHER" id="PTHR44329:SF288">
    <property type="entry name" value="MITOGEN-ACTIVATED PROTEIN KINASE KINASE KINASE 20"/>
    <property type="match status" value="1"/>
</dbReference>
<reference evidence="7 8" key="1">
    <citation type="submission" date="2016-04" db="EMBL/GenBank/DDBJ databases">
        <title>Genome analyses suggest a sexual origin of heterokaryosis in a supposedly ancient asexual fungus.</title>
        <authorList>
            <person name="Ropars J."/>
            <person name="Sedzielewska K."/>
            <person name="Noel J."/>
            <person name="Charron P."/>
            <person name="Farinelli L."/>
            <person name="Marton T."/>
            <person name="Kruger M."/>
            <person name="Pelin A."/>
            <person name="Brachmann A."/>
            <person name="Corradi N."/>
        </authorList>
    </citation>
    <scope>NUCLEOTIDE SEQUENCE [LARGE SCALE GENOMIC DNA]</scope>
    <source>
        <strain evidence="7 8">C2</strain>
    </source>
</reference>
<dbReference type="PROSITE" id="PS50011">
    <property type="entry name" value="PROTEIN_KINASE_DOM"/>
    <property type="match status" value="1"/>
</dbReference>
<dbReference type="Proteomes" id="UP000233469">
    <property type="component" value="Unassembled WGS sequence"/>
</dbReference>
<proteinExistence type="predicted"/>
<evidence type="ECO:0000256" key="4">
    <source>
        <dbReference type="ARBA" id="ARBA00022840"/>
    </source>
</evidence>
<evidence type="ECO:0000259" key="6">
    <source>
        <dbReference type="PROSITE" id="PS50011"/>
    </source>
</evidence>
<dbReference type="SUPFAM" id="SSF56112">
    <property type="entry name" value="Protein kinase-like (PK-like)"/>
    <property type="match status" value="1"/>
</dbReference>
<keyword evidence="3 7" id="KW-0418">Kinase</keyword>
<keyword evidence="4" id="KW-0067">ATP-binding</keyword>
<evidence type="ECO:0000256" key="1">
    <source>
        <dbReference type="ARBA" id="ARBA00022679"/>
    </source>
</evidence>
<dbReference type="PANTHER" id="PTHR44329">
    <property type="entry name" value="SERINE/THREONINE-PROTEIN KINASE TNNI3K-RELATED"/>
    <property type="match status" value="1"/>
</dbReference>
<dbReference type="Pfam" id="PF00069">
    <property type="entry name" value="Pkinase"/>
    <property type="match status" value="1"/>
</dbReference>
<gene>
    <name evidence="7" type="ORF">RhiirC2_787708</name>
</gene>
<feature type="domain" description="Protein kinase" evidence="6">
    <location>
        <begin position="39"/>
        <end position="336"/>
    </location>
</feature>
<dbReference type="EMBL" id="LLXL01001471">
    <property type="protein sequence ID" value="PKK64292.1"/>
    <property type="molecule type" value="Genomic_DNA"/>
</dbReference>
<name>A0A2N1MRM5_9GLOM</name>
<evidence type="ECO:0000256" key="5">
    <source>
        <dbReference type="SAM" id="MobiDB-lite"/>
    </source>
</evidence>
<keyword evidence="2" id="KW-0547">Nucleotide-binding</keyword>
<dbReference type="InterPro" id="IPR011009">
    <property type="entry name" value="Kinase-like_dom_sf"/>
</dbReference>
<organism evidence="7 8">
    <name type="scientific">Rhizophagus irregularis</name>
    <dbReference type="NCBI Taxonomy" id="588596"/>
    <lineage>
        <taxon>Eukaryota</taxon>
        <taxon>Fungi</taxon>
        <taxon>Fungi incertae sedis</taxon>
        <taxon>Mucoromycota</taxon>
        <taxon>Glomeromycotina</taxon>
        <taxon>Glomeromycetes</taxon>
        <taxon>Glomerales</taxon>
        <taxon>Glomeraceae</taxon>
        <taxon>Rhizophagus</taxon>
    </lineage>
</organism>
<protein>
    <submittedName>
        <fullName evidence="7">Kinase-like protein</fullName>
    </submittedName>
</protein>
<dbReference type="VEuPathDB" id="FungiDB:RhiirFUN_001790"/>
<feature type="compositionally biased region" description="Acidic residues" evidence="5">
    <location>
        <begin position="361"/>
        <end position="376"/>
    </location>
</feature>
<dbReference type="InterPro" id="IPR051681">
    <property type="entry name" value="Ser/Thr_Kinases-Pseudokinases"/>
</dbReference>
<accession>A0A2N1MRM5</accession>
<evidence type="ECO:0000256" key="3">
    <source>
        <dbReference type="ARBA" id="ARBA00022777"/>
    </source>
</evidence>
<dbReference type="GO" id="GO:0004674">
    <property type="term" value="F:protein serine/threonine kinase activity"/>
    <property type="evidence" value="ECO:0007669"/>
    <property type="project" value="TreeGrafter"/>
</dbReference>
<dbReference type="VEuPathDB" id="FungiDB:RhiirA1_458691"/>